<dbReference type="OrthoDB" id="273383at2759"/>
<keyword evidence="3" id="KW-1185">Reference proteome</keyword>
<comment type="caution">
    <text evidence="2">The sequence shown here is derived from an EMBL/GenBank/DDBJ whole genome shotgun (WGS) entry which is preliminary data.</text>
</comment>
<protein>
    <submittedName>
        <fullName evidence="2">Uncharacterized protein</fullName>
    </submittedName>
</protein>
<name>A0A0N0P9D8_LEPSE</name>
<feature type="region of interest" description="Disordered" evidence="1">
    <location>
        <begin position="886"/>
        <end position="912"/>
    </location>
</feature>
<gene>
    <name evidence="2" type="ORF">ABL78_0357</name>
</gene>
<feature type="region of interest" description="Disordered" evidence="1">
    <location>
        <begin position="425"/>
        <end position="455"/>
    </location>
</feature>
<reference evidence="2 3" key="1">
    <citation type="journal article" date="2015" name="PLoS Pathog.">
        <title>Leptomonas seymouri: Adaptations to the Dixenous Life Cycle Analyzed by Genome Sequencing, Transcriptome Profiling and Co-infection with Leishmania donovani.</title>
        <authorList>
            <person name="Kraeva N."/>
            <person name="Butenko A."/>
            <person name="Hlavacova J."/>
            <person name="Kostygov A."/>
            <person name="Myskova J."/>
            <person name="Grybchuk D."/>
            <person name="Lestinova T."/>
            <person name="Votypka J."/>
            <person name="Volf P."/>
            <person name="Opperdoes F."/>
            <person name="Flegontov P."/>
            <person name="Lukes J."/>
            <person name="Yurchenko V."/>
        </authorList>
    </citation>
    <scope>NUCLEOTIDE SEQUENCE [LARGE SCALE GENOMIC DNA]</scope>
    <source>
        <strain evidence="2 3">ATCC 30220</strain>
    </source>
</reference>
<sequence>MEFTRRIGELAQLTRRLNHVQAEKVRAQRHLASSRNAPRTAASASSVSQTLDNSSGDDEKVMESFSLAYRRQRRAAPTSYYAQARGAHVQDQLLMRRIPVAVSLVERSWCKLDRKQWERNERLHRLQNLATVSHTALGEELPKSAEADSTVNAIEAKSTPSPLLPSCNSKFGNYARSTSSGYASQSWSLRLISDDKDVAPLPRARTTTASRQQIEAVYLLLQLLHSLEQARRHHLQDKQKVAQHRCSVAESTWQNFQKEFALQLHPSRPRTKCQQNTSLLSEEDDALLRETARALQQRLRAGRDDVKLLHSSLLTRSFLSARLWKLLMREPVWTAVVSEHKRAAAVSTEQPTSILPSNQADVSRLLLFSLALTRIAMGILRDYVQGGQLSRQAPRFVVSLPSRTYRARGTGADKDDASASAIVARNDEGKKGMGSLNQREKNSSDSPAASSAPAAGNEDADLLFSMLQNGVETPASASPQQREATELSPVLRSKPRHFGKGALSMRWIPPHTAEVVPLVTETLALHSLVLPELEVPALLELGCAPELMSLCATLQQMASMTLALAEGDGEESVSNSSRAPLHRTLRALENALATVGAGVVSHLIAECQTPLHEARGGAAVAGRVHLSPADAARLAVQLHRLRLLPTGDASVKQLLRELLTDIFPELRTQTSRVLREKARQSSLLAFATRPHRQKLYQQHGRKKAEKYLLETVVQQARLQQRQLAAALREQHVNEAHVQALCELGQRLPPTDLIHLFQLYARYTDEGAKGQRALSTDADIWVTGCLFLTETILISNSVQHDASSVLRQYSLSELATLWDAAMALLPHIRTRRARQLAHQRDTAPGRPRAPPIAHTESIIWSTFVEQVLAGINAALAERLQAMEVQRQAESTAMRRSSVKKQPSASTKSGSAEDGVLADQTVSVDSVVALAAGMLEYAGQDGALRESSCGVLGGDRSYARTPSTLQPIQHSVRVLSRLLHELLLHDRTLWHQVRRLPAAQRDAVERQLRECFHTLGMLDGATTRALSALKWEESVPL</sequence>
<proteinExistence type="predicted"/>
<evidence type="ECO:0000313" key="2">
    <source>
        <dbReference type="EMBL" id="KPI90597.1"/>
    </source>
</evidence>
<feature type="compositionally biased region" description="Polar residues" evidence="1">
    <location>
        <begin position="886"/>
        <end position="908"/>
    </location>
</feature>
<evidence type="ECO:0000256" key="1">
    <source>
        <dbReference type="SAM" id="MobiDB-lite"/>
    </source>
</evidence>
<dbReference type="VEuPathDB" id="TriTrypDB:Lsey_0004_0850"/>
<feature type="compositionally biased region" description="Polar residues" evidence="1">
    <location>
        <begin position="472"/>
        <end position="482"/>
    </location>
</feature>
<feature type="region of interest" description="Disordered" evidence="1">
    <location>
        <begin position="28"/>
        <end position="58"/>
    </location>
</feature>
<dbReference type="OMA" id="MRWIPPH"/>
<feature type="compositionally biased region" description="Low complexity" evidence="1">
    <location>
        <begin position="444"/>
        <end position="455"/>
    </location>
</feature>
<organism evidence="2 3">
    <name type="scientific">Leptomonas seymouri</name>
    <dbReference type="NCBI Taxonomy" id="5684"/>
    <lineage>
        <taxon>Eukaryota</taxon>
        <taxon>Discoba</taxon>
        <taxon>Euglenozoa</taxon>
        <taxon>Kinetoplastea</taxon>
        <taxon>Metakinetoplastina</taxon>
        <taxon>Trypanosomatida</taxon>
        <taxon>Trypanosomatidae</taxon>
        <taxon>Leishmaniinae</taxon>
        <taxon>Leptomonas</taxon>
    </lineage>
</organism>
<dbReference type="Proteomes" id="UP000038009">
    <property type="component" value="Unassembled WGS sequence"/>
</dbReference>
<evidence type="ECO:0000313" key="3">
    <source>
        <dbReference type="Proteomes" id="UP000038009"/>
    </source>
</evidence>
<dbReference type="EMBL" id="LJSK01000004">
    <property type="protein sequence ID" value="KPI90597.1"/>
    <property type="molecule type" value="Genomic_DNA"/>
</dbReference>
<dbReference type="AlphaFoldDB" id="A0A0N0P9D8"/>
<feature type="compositionally biased region" description="Polar residues" evidence="1">
    <location>
        <begin position="31"/>
        <end position="54"/>
    </location>
</feature>
<feature type="region of interest" description="Disordered" evidence="1">
    <location>
        <begin position="472"/>
        <end position="495"/>
    </location>
</feature>
<accession>A0A0N0P9D8</accession>